<keyword evidence="3" id="KW-0104">Cadmium</keyword>
<comment type="catalytic activity">
    <reaction evidence="4">
        <text>D-erythrose 4-phosphate + phosphoenolpyruvate + H2O = 7-phospho-2-dehydro-3-deoxy-D-arabino-heptonate + phosphate</text>
        <dbReference type="Rhea" id="RHEA:14717"/>
        <dbReference type="ChEBI" id="CHEBI:15377"/>
        <dbReference type="ChEBI" id="CHEBI:16897"/>
        <dbReference type="ChEBI" id="CHEBI:43474"/>
        <dbReference type="ChEBI" id="CHEBI:58394"/>
        <dbReference type="ChEBI" id="CHEBI:58702"/>
        <dbReference type="EC" id="2.5.1.54"/>
    </reaction>
</comment>
<keyword evidence="3" id="KW-0170">Cobalt</keyword>
<protein>
    <recommendedName>
        <fullName evidence="4">Phospho-2-dehydro-3-deoxyheptonate aldolase</fullName>
        <ecNumber evidence="4">2.5.1.54</ecNumber>
    </recommendedName>
</protein>
<evidence type="ECO:0000313" key="6">
    <source>
        <dbReference type="EMBL" id="AHD24381.1"/>
    </source>
</evidence>
<keyword evidence="2 4" id="KW-0808">Transferase</keyword>
<feature type="binding site" evidence="3">
    <location>
        <position position="152"/>
    </location>
    <ligand>
        <name>phosphoenolpyruvate</name>
        <dbReference type="ChEBI" id="CHEBI:58702"/>
    </ligand>
</feature>
<organism evidence="6">
    <name type="scientific">Streptomyces albogriseolus</name>
    <dbReference type="NCBI Taxonomy" id="1887"/>
    <lineage>
        <taxon>Bacteria</taxon>
        <taxon>Bacillati</taxon>
        <taxon>Actinomycetota</taxon>
        <taxon>Actinomycetes</taxon>
        <taxon>Kitasatosporales</taxon>
        <taxon>Streptomycetaceae</taxon>
        <taxon>Streptomyces</taxon>
        <taxon>Streptomyces albogriseolus group</taxon>
    </lineage>
</organism>
<keyword evidence="4" id="KW-0028">Amino-acid biosynthesis</keyword>
<dbReference type="UniPathway" id="UPA00053">
    <property type="reaction ID" value="UER00084"/>
</dbReference>
<reference evidence="6" key="1">
    <citation type="submission" date="2013-07" db="EMBL/GenBank/DDBJ databases">
        <title>Exploiting the Potential of Halogenated Natural Products in the Mangrove Derived Actinomycetes.</title>
        <authorList>
            <person name="Li X."/>
            <person name="Ma G."/>
            <person name="Xu L."/>
            <person name="Tang X."/>
            <person name="Xu M."/>
            <person name="Xiao X."/>
            <person name="Xu J."/>
        </authorList>
    </citation>
    <scope>NUCLEOTIDE SEQUENCE</scope>
    <source>
        <strain evidence="6">MGR072</strain>
    </source>
</reference>
<proteinExistence type="inferred from homology"/>
<feature type="binding site" evidence="3">
    <location>
        <position position="342"/>
    </location>
    <ligand>
        <name>Mn(2+)</name>
        <dbReference type="ChEBI" id="CHEBI:29035"/>
    </ligand>
</feature>
<sequence>MRQPTRWPPGTAAPTPAETPATPIGDTALPGAPAPTHDPAALIGSPLGGRLADALARPAAQQPHWPDPARAERITALLGRAAPVVTPAETARLRAELAAVARGEAFLLQAGDCAEAFAENTQAHQRANLSTLAEMADVLTRRTGLPVVKIARMAGQYAKPRSRAVDAQGLPAYRGDMVNSAEPTTAARTPDPGRMLRVHAEAARTMALVRRTGRGDVYVSHEALLLDYERSSLRADTDGPEPRLTSGLGHFLWIGERTREPDGAHIAFAELLSNPLGLKIGPGTTPEQAAAYVRRLDPHAEPGRLTLISRMGHTRVRDVLPPIVEKVTADGHQVIWQCDPMHANTYTTAGGHKTRHWNAIADEITGFFDVHRALGTHPGGVHLEVTGDPVTECVGGTGGPAESDLPDRYRTACDPRLNADQARELAHVVARLAAGAAAHREEGPR</sequence>
<dbReference type="EMBL" id="KF425715">
    <property type="protein sequence ID" value="AHD24381.1"/>
    <property type="molecule type" value="Genomic_DNA"/>
</dbReference>
<dbReference type="GO" id="GO:0003849">
    <property type="term" value="F:3-deoxy-7-phosphoheptulonate synthase activity"/>
    <property type="evidence" value="ECO:0007669"/>
    <property type="project" value="UniProtKB-EC"/>
</dbReference>
<dbReference type="Pfam" id="PF01474">
    <property type="entry name" value="DAHP_synth_2"/>
    <property type="match status" value="1"/>
</dbReference>
<feature type="binding site" evidence="3">
    <location>
        <position position="414"/>
    </location>
    <ligand>
        <name>Mn(2+)</name>
        <dbReference type="ChEBI" id="CHEBI:29035"/>
    </ligand>
</feature>
<dbReference type="AlphaFoldDB" id="V9XLT3"/>
<dbReference type="GO" id="GO:0009423">
    <property type="term" value="P:chorismate biosynthetic process"/>
    <property type="evidence" value="ECO:0007669"/>
    <property type="project" value="UniProtKB-UniPathway"/>
</dbReference>
<dbReference type="GO" id="GO:0008652">
    <property type="term" value="P:amino acid biosynthetic process"/>
    <property type="evidence" value="ECO:0007669"/>
    <property type="project" value="UniProtKB-KW"/>
</dbReference>
<accession>V9XLT3</accession>
<gene>
    <name evidence="6" type="primary">shaH</name>
</gene>
<dbReference type="InterPro" id="IPR013785">
    <property type="entry name" value="Aldolase_TIM"/>
</dbReference>
<dbReference type="Gene3D" id="3.20.20.70">
    <property type="entry name" value="Aldolase class I"/>
    <property type="match status" value="1"/>
</dbReference>
<feature type="compositionally biased region" description="Low complexity" evidence="5">
    <location>
        <begin position="1"/>
        <end position="23"/>
    </location>
</feature>
<name>V9XLT3_STRAO</name>
<evidence type="ECO:0000256" key="2">
    <source>
        <dbReference type="ARBA" id="ARBA00022679"/>
    </source>
</evidence>
<feature type="binding site" evidence="3">
    <location>
        <position position="310"/>
    </location>
    <ligand>
        <name>phosphoenolpyruvate</name>
        <dbReference type="ChEBI" id="CHEBI:58702"/>
    </ligand>
</feature>
<feature type="binding site" evidence="3">
    <location>
        <position position="384"/>
    </location>
    <ligand>
        <name>Mn(2+)</name>
        <dbReference type="ChEBI" id="CHEBI:29035"/>
    </ligand>
</feature>
<comment type="similarity">
    <text evidence="1 4">Belongs to the class-II DAHP synthase family.</text>
</comment>
<dbReference type="SUPFAM" id="SSF51569">
    <property type="entry name" value="Aldolase"/>
    <property type="match status" value="1"/>
</dbReference>
<evidence type="ECO:0000256" key="5">
    <source>
        <dbReference type="SAM" id="MobiDB-lite"/>
    </source>
</evidence>
<comment type="cofactor">
    <cofactor evidence="3">
        <name>Mn(2+)</name>
        <dbReference type="ChEBI" id="CHEBI:29035"/>
    </cofactor>
    <cofactor evidence="3">
        <name>Co(2+)</name>
        <dbReference type="ChEBI" id="CHEBI:48828"/>
    </cofactor>
    <cofactor evidence="3">
        <name>Cd(2+)</name>
        <dbReference type="ChEBI" id="CHEBI:48775"/>
    </cofactor>
    <text evidence="3">Binds 1 divalent cation per subunit. The enzyme is active with manganese, cobalt or cadmium ions.</text>
</comment>
<evidence type="ECO:0000256" key="1">
    <source>
        <dbReference type="ARBA" id="ARBA00008911"/>
    </source>
</evidence>
<comment type="pathway">
    <text evidence="4">Metabolic intermediate biosynthesis; chorismate biosynthesis; chorismate from D-erythrose 4-phosphate and phosphoenolpyruvate: step 1/7.</text>
</comment>
<keyword evidence="4" id="KW-0057">Aromatic amino acid biosynthesis</keyword>
<evidence type="ECO:0000256" key="3">
    <source>
        <dbReference type="PIRSR" id="PIRSR602480-1"/>
    </source>
</evidence>
<feature type="binding site" evidence="3">
    <location>
        <begin position="256"/>
        <end position="257"/>
    </location>
    <ligand>
        <name>phosphoenolpyruvate</name>
        <dbReference type="ChEBI" id="CHEBI:58702"/>
    </ligand>
</feature>
<feature type="region of interest" description="Disordered" evidence="5">
    <location>
        <begin position="1"/>
        <end position="39"/>
    </location>
</feature>
<keyword evidence="3" id="KW-0464">Manganese</keyword>
<dbReference type="EC" id="2.5.1.54" evidence="4"/>
<feature type="binding site" evidence="3">
    <location>
        <position position="113"/>
    </location>
    <ligand>
        <name>Mn(2+)</name>
        <dbReference type="ChEBI" id="CHEBI:29035"/>
    </ligand>
</feature>
<feature type="binding site" evidence="3">
    <location>
        <position position="279"/>
    </location>
    <ligand>
        <name>phosphoenolpyruvate</name>
        <dbReference type="ChEBI" id="CHEBI:58702"/>
    </ligand>
</feature>
<evidence type="ECO:0000256" key="4">
    <source>
        <dbReference type="RuleBase" id="RU363071"/>
    </source>
</evidence>
<dbReference type="PANTHER" id="PTHR21337:SF0">
    <property type="entry name" value="PHOSPHO-2-DEHYDRO-3-DEOXYHEPTONATE ALDOLASE"/>
    <property type="match status" value="1"/>
</dbReference>
<dbReference type="InterPro" id="IPR002480">
    <property type="entry name" value="DAHP_synth_2"/>
</dbReference>
<dbReference type="PANTHER" id="PTHR21337">
    <property type="entry name" value="PHOSPHO-2-DEHYDRO-3-DEOXYHEPTONATE ALDOLASE 1, 2"/>
    <property type="match status" value="1"/>
</dbReference>
<dbReference type="GO" id="GO:0009073">
    <property type="term" value="P:aromatic amino acid family biosynthetic process"/>
    <property type="evidence" value="ECO:0007669"/>
    <property type="project" value="UniProtKB-KW"/>
</dbReference>